<dbReference type="InterPro" id="IPR017452">
    <property type="entry name" value="GPCR_Rhodpsn_7TM"/>
</dbReference>
<evidence type="ECO:0000256" key="3">
    <source>
        <dbReference type="ARBA" id="ARBA00022989"/>
    </source>
</evidence>
<comment type="caution">
    <text evidence="11">The sequence shown here is derived from an EMBL/GenBank/DDBJ whole genome shotgun (WGS) entry which is preliminary data.</text>
</comment>
<feature type="transmembrane region" description="Helical" evidence="9">
    <location>
        <begin position="99"/>
        <end position="119"/>
    </location>
</feature>
<evidence type="ECO:0000256" key="1">
    <source>
        <dbReference type="ARBA" id="ARBA00004141"/>
    </source>
</evidence>
<evidence type="ECO:0000256" key="2">
    <source>
        <dbReference type="ARBA" id="ARBA00022692"/>
    </source>
</evidence>
<evidence type="ECO:0000259" key="10">
    <source>
        <dbReference type="PROSITE" id="PS50262"/>
    </source>
</evidence>
<name>A0ABD3XPF0_SINWO</name>
<dbReference type="PANTHER" id="PTHR24243">
    <property type="entry name" value="G-PROTEIN COUPLED RECEPTOR"/>
    <property type="match status" value="1"/>
</dbReference>
<organism evidence="11 12">
    <name type="scientific">Sinanodonta woodiana</name>
    <name type="common">Chinese pond mussel</name>
    <name type="synonym">Anodonta woodiana</name>
    <dbReference type="NCBI Taxonomy" id="1069815"/>
    <lineage>
        <taxon>Eukaryota</taxon>
        <taxon>Metazoa</taxon>
        <taxon>Spiralia</taxon>
        <taxon>Lophotrochozoa</taxon>
        <taxon>Mollusca</taxon>
        <taxon>Bivalvia</taxon>
        <taxon>Autobranchia</taxon>
        <taxon>Heteroconchia</taxon>
        <taxon>Palaeoheterodonta</taxon>
        <taxon>Unionida</taxon>
        <taxon>Unionoidea</taxon>
        <taxon>Unionidae</taxon>
        <taxon>Unioninae</taxon>
        <taxon>Sinanodonta</taxon>
    </lineage>
</organism>
<dbReference type="Pfam" id="PF00001">
    <property type="entry name" value="7tm_1"/>
    <property type="match status" value="1"/>
</dbReference>
<proteinExistence type="predicted"/>
<dbReference type="InterPro" id="IPR000276">
    <property type="entry name" value="GPCR_Rhodpsn"/>
</dbReference>
<keyword evidence="5 9" id="KW-0472">Membrane</keyword>
<feature type="transmembrane region" description="Helical" evidence="9">
    <location>
        <begin position="20"/>
        <end position="47"/>
    </location>
</feature>
<feature type="region of interest" description="Disordered" evidence="8">
    <location>
        <begin position="244"/>
        <end position="274"/>
    </location>
</feature>
<evidence type="ECO:0000256" key="9">
    <source>
        <dbReference type="SAM" id="Phobius"/>
    </source>
</evidence>
<feature type="transmembrane region" description="Helical" evidence="9">
    <location>
        <begin position="424"/>
        <end position="446"/>
    </location>
</feature>
<dbReference type="GO" id="GO:0016020">
    <property type="term" value="C:membrane"/>
    <property type="evidence" value="ECO:0007669"/>
    <property type="project" value="UniProtKB-SubCell"/>
</dbReference>
<keyword evidence="6" id="KW-0675">Receptor</keyword>
<dbReference type="AlphaFoldDB" id="A0ABD3XPF0"/>
<feature type="transmembrane region" description="Helical" evidence="9">
    <location>
        <begin position="383"/>
        <end position="404"/>
    </location>
</feature>
<keyword evidence="2 9" id="KW-0812">Transmembrane</keyword>
<evidence type="ECO:0000256" key="4">
    <source>
        <dbReference type="ARBA" id="ARBA00023040"/>
    </source>
</evidence>
<feature type="domain" description="G-protein coupled receptors family 1 profile" evidence="10">
    <location>
        <begin position="41"/>
        <end position="443"/>
    </location>
</feature>
<evidence type="ECO:0000256" key="8">
    <source>
        <dbReference type="SAM" id="MobiDB-lite"/>
    </source>
</evidence>
<reference evidence="11 12" key="1">
    <citation type="submission" date="2024-11" db="EMBL/GenBank/DDBJ databases">
        <title>Chromosome-level genome assembly of the freshwater bivalve Anodonta woodiana.</title>
        <authorList>
            <person name="Chen X."/>
        </authorList>
    </citation>
    <scope>NUCLEOTIDE SEQUENCE [LARGE SCALE GENOMIC DNA]</scope>
    <source>
        <strain evidence="11">MN2024</strain>
        <tissue evidence="11">Gills</tissue>
    </source>
</reference>
<dbReference type="SUPFAM" id="SSF81321">
    <property type="entry name" value="Family A G protein-coupled receptor-like"/>
    <property type="match status" value="1"/>
</dbReference>
<feature type="transmembrane region" description="Helical" evidence="9">
    <location>
        <begin position="140"/>
        <end position="160"/>
    </location>
</feature>
<keyword evidence="12" id="KW-1185">Reference proteome</keyword>
<gene>
    <name evidence="11" type="ORF">ACJMK2_000446</name>
</gene>
<evidence type="ECO:0000313" key="12">
    <source>
        <dbReference type="Proteomes" id="UP001634394"/>
    </source>
</evidence>
<dbReference type="GO" id="GO:0004930">
    <property type="term" value="F:G protein-coupled receptor activity"/>
    <property type="evidence" value="ECO:0007669"/>
    <property type="project" value="UniProtKB-KW"/>
</dbReference>
<sequence>MNSTVTPSNTVLQVELNDHMVNAIIPTIAYVAVLMILGVVGNVCSLYFYGFKCKQKPNIVFIVVLAAADLCMCLLSMPMEIADMTMFYVFTNVPACKSLRFLTHSISMFSVLILLVIALERRRGICSPYKRKLSLVQAKLACAINASIALFLSWPMVIFYDVIHVNITHFEFVQVEVSDCTVRKDSSLQIYLYIINCLYIFGFVVIATIITVCYCCIGYTVLQHRTLQRHVQSFQMVSNYIARPSSSTTTGSDRRVSIGNHPRSYKYSSNRSNKRSTECRIPTVDSVTELITAEVGENGIIDHGPLSEDTNVSSQSGVIYLSELSHSQERDMGTNGVTMYFDSIMSNSGTSSTETDMQVTEPARERAAPADLVSGISSTKYTLIMFVVTLLFVVSFLPFLALSLWRTLINRSEVADMTDKELNIYSIGIRSYLISCSVNPLVYGLFNTKFRQFFVNIIRTCIRTYHN</sequence>
<dbReference type="Proteomes" id="UP001634394">
    <property type="component" value="Unassembled WGS sequence"/>
</dbReference>
<dbReference type="PRINTS" id="PR00237">
    <property type="entry name" value="GPCRRHODOPSN"/>
</dbReference>
<dbReference type="Gene3D" id="1.20.1070.10">
    <property type="entry name" value="Rhodopsin 7-helix transmembrane proteins"/>
    <property type="match status" value="2"/>
</dbReference>
<evidence type="ECO:0000256" key="6">
    <source>
        <dbReference type="ARBA" id="ARBA00023170"/>
    </source>
</evidence>
<accession>A0ABD3XPF0</accession>
<dbReference type="CDD" id="cd00637">
    <property type="entry name" value="7tm_classA_rhodopsin-like"/>
    <property type="match status" value="1"/>
</dbReference>
<dbReference type="PROSITE" id="PS50262">
    <property type="entry name" value="G_PROTEIN_RECEP_F1_2"/>
    <property type="match status" value="1"/>
</dbReference>
<evidence type="ECO:0000256" key="5">
    <source>
        <dbReference type="ARBA" id="ARBA00023136"/>
    </source>
</evidence>
<keyword evidence="4" id="KW-0297">G-protein coupled receptor</keyword>
<feature type="transmembrane region" description="Helical" evidence="9">
    <location>
        <begin position="190"/>
        <end position="222"/>
    </location>
</feature>
<dbReference type="PANTHER" id="PTHR24243:SF208">
    <property type="entry name" value="PYROKININ-1 RECEPTOR"/>
    <property type="match status" value="1"/>
</dbReference>
<feature type="transmembrane region" description="Helical" evidence="9">
    <location>
        <begin position="59"/>
        <end position="79"/>
    </location>
</feature>
<keyword evidence="3 9" id="KW-1133">Transmembrane helix</keyword>
<dbReference type="EMBL" id="JBJQND010000001">
    <property type="protein sequence ID" value="KAL3888064.1"/>
    <property type="molecule type" value="Genomic_DNA"/>
</dbReference>
<evidence type="ECO:0000256" key="7">
    <source>
        <dbReference type="ARBA" id="ARBA00023224"/>
    </source>
</evidence>
<keyword evidence="7" id="KW-0807">Transducer</keyword>
<evidence type="ECO:0000313" key="11">
    <source>
        <dbReference type="EMBL" id="KAL3888064.1"/>
    </source>
</evidence>
<comment type="subcellular location">
    <subcellularLocation>
        <location evidence="1">Membrane</location>
        <topology evidence="1">Multi-pass membrane protein</topology>
    </subcellularLocation>
</comment>
<protein>
    <recommendedName>
        <fullName evidence="10">G-protein coupled receptors family 1 profile domain-containing protein</fullName>
    </recommendedName>
</protein>